<dbReference type="FunFam" id="3.30.930.10:FF:000017">
    <property type="entry name" value="Elongation factor P--(R)-beta-lysine ligase"/>
    <property type="match status" value="1"/>
</dbReference>
<evidence type="ECO:0000259" key="6">
    <source>
        <dbReference type="PROSITE" id="PS50862"/>
    </source>
</evidence>
<dbReference type="Gene3D" id="3.30.930.10">
    <property type="entry name" value="Bira Bifunctional Protein, Domain 2"/>
    <property type="match status" value="1"/>
</dbReference>
<dbReference type="eggNOG" id="COG2269">
    <property type="taxonomic scope" value="Bacteria"/>
</dbReference>
<dbReference type="GO" id="GO:0006430">
    <property type="term" value="P:lysyl-tRNA aminoacylation"/>
    <property type="evidence" value="ECO:0007669"/>
    <property type="project" value="InterPro"/>
</dbReference>
<evidence type="ECO:0000313" key="8">
    <source>
        <dbReference type="Proteomes" id="UP000009080"/>
    </source>
</evidence>
<keyword evidence="4" id="KW-0067">ATP-binding</keyword>
<dbReference type="PANTHER" id="PTHR42918:SF6">
    <property type="entry name" value="ELONGATION FACTOR P--(R)-BETA-LYSINE LIGASE"/>
    <property type="match status" value="1"/>
</dbReference>
<dbReference type="EMBL" id="CP001614">
    <property type="protein sequence ID" value="ACR13483.1"/>
    <property type="molecule type" value="Genomic_DNA"/>
</dbReference>
<comment type="subunit">
    <text evidence="1">Homodimer.</text>
</comment>
<evidence type="ECO:0000313" key="7">
    <source>
        <dbReference type="EMBL" id="ACR13483.1"/>
    </source>
</evidence>
<dbReference type="GO" id="GO:0004824">
    <property type="term" value="F:lysine-tRNA ligase activity"/>
    <property type="evidence" value="ECO:0007669"/>
    <property type="project" value="InterPro"/>
</dbReference>
<keyword evidence="3" id="KW-0547">Nucleotide-binding</keyword>
<name>C5BNT9_TERTT</name>
<evidence type="ECO:0000256" key="1">
    <source>
        <dbReference type="ARBA" id="ARBA00011738"/>
    </source>
</evidence>
<dbReference type="GO" id="GO:0000049">
    <property type="term" value="F:tRNA binding"/>
    <property type="evidence" value="ECO:0007669"/>
    <property type="project" value="TreeGrafter"/>
</dbReference>
<evidence type="ECO:0000256" key="5">
    <source>
        <dbReference type="ARBA" id="ARBA00052794"/>
    </source>
</evidence>
<dbReference type="NCBIfam" id="TIGR00462">
    <property type="entry name" value="genX"/>
    <property type="match status" value="1"/>
</dbReference>
<keyword evidence="2" id="KW-0436">Ligase</keyword>
<dbReference type="InterPro" id="IPR045864">
    <property type="entry name" value="aa-tRNA-synth_II/BPL/LPL"/>
</dbReference>
<dbReference type="GO" id="GO:0005829">
    <property type="term" value="C:cytosol"/>
    <property type="evidence" value="ECO:0007669"/>
    <property type="project" value="TreeGrafter"/>
</dbReference>
<dbReference type="OrthoDB" id="9802326at2"/>
<dbReference type="InterPro" id="IPR006195">
    <property type="entry name" value="aa-tRNA-synth_II"/>
</dbReference>
<sequence>MSWQPTATMDALARRAQMIQQVRAFFAARSVLEVDVPVIGRATVTDLNLDSLCVTRAVGSAGSTLSGYLQTSPEFFMKRLLAAGSGDIYYLGKAFRADESGRIHNPEFTMLEWYRCGMDDRALSDEVVSLCRAIQPGVAVVVTEYGAVFEQHTGLNPHTCSTETLADYARAHLGVDWFDEPRGLWLDLLFTHCVEPQLGDGLVVIRDFPACQCALARVVPDETGVPVARRFEVYWGGIELANGYWELVDAQEQRARFMQDNKARVAQGKPEMALDNDFLAALDAGLPECAGVALGVDRLLMCASGCAHIGEVMSFHGTSRCD</sequence>
<dbReference type="NCBIfam" id="NF006828">
    <property type="entry name" value="PRK09350.1"/>
    <property type="match status" value="1"/>
</dbReference>
<dbReference type="PANTHER" id="PTHR42918">
    <property type="entry name" value="LYSYL-TRNA SYNTHETASE"/>
    <property type="match status" value="1"/>
</dbReference>
<gene>
    <name evidence="7" type="ordered locus">TERTU_0668</name>
</gene>
<dbReference type="AlphaFoldDB" id="C5BNT9"/>
<dbReference type="PROSITE" id="PS50862">
    <property type="entry name" value="AA_TRNA_LIGASE_II"/>
    <property type="match status" value="1"/>
</dbReference>
<feature type="domain" description="Aminoacyl-transfer RNA synthetases class-II family profile" evidence="6">
    <location>
        <begin position="18"/>
        <end position="301"/>
    </location>
</feature>
<reference evidence="7 8" key="1">
    <citation type="journal article" date="2009" name="PLoS ONE">
        <title>The complete genome of Teredinibacter turnerae T7901: an intracellular endosymbiont of marine wood-boring bivalves (shipworms).</title>
        <authorList>
            <person name="Yang J.C."/>
            <person name="Madupu R."/>
            <person name="Durkin A.S."/>
            <person name="Ekborg N.A."/>
            <person name="Pedamallu C.S."/>
            <person name="Hostetler J.B."/>
            <person name="Radune D."/>
            <person name="Toms B.S."/>
            <person name="Henrissat B."/>
            <person name="Coutinho P.M."/>
            <person name="Schwarz S."/>
            <person name="Field L."/>
            <person name="Trindade-Silva A.E."/>
            <person name="Soares C.A.G."/>
            <person name="Elshahawi S."/>
            <person name="Hanora A."/>
            <person name="Schmidt E.W."/>
            <person name="Haygood M.G."/>
            <person name="Posfai J."/>
            <person name="Benner J."/>
            <person name="Madinger C."/>
            <person name="Nove J."/>
            <person name="Anton B."/>
            <person name="Chaudhary K."/>
            <person name="Foster J."/>
            <person name="Holman A."/>
            <person name="Kumar S."/>
            <person name="Lessard P.A."/>
            <person name="Luyten Y.A."/>
            <person name="Slatko B."/>
            <person name="Wood N."/>
            <person name="Wu B."/>
            <person name="Teplitski M."/>
            <person name="Mougous J.D."/>
            <person name="Ward N."/>
            <person name="Eisen J.A."/>
            <person name="Badger J.H."/>
            <person name="Distel D.L."/>
        </authorList>
    </citation>
    <scope>NUCLEOTIDE SEQUENCE [LARGE SCALE GENOMIC DNA]</scope>
    <source>
        <strain evidence="8">ATCC 39867 / T7901</strain>
    </source>
</reference>
<dbReference type="InterPro" id="IPR004525">
    <property type="entry name" value="EpmA"/>
</dbReference>
<dbReference type="InterPro" id="IPR004364">
    <property type="entry name" value="Aa-tRNA-synt_II"/>
</dbReference>
<organism evidence="7 8">
    <name type="scientific">Teredinibacter turnerae (strain ATCC 39867 / T7901)</name>
    <dbReference type="NCBI Taxonomy" id="377629"/>
    <lineage>
        <taxon>Bacteria</taxon>
        <taxon>Pseudomonadati</taxon>
        <taxon>Pseudomonadota</taxon>
        <taxon>Gammaproteobacteria</taxon>
        <taxon>Cellvibrionales</taxon>
        <taxon>Cellvibrionaceae</taxon>
        <taxon>Teredinibacter</taxon>
    </lineage>
</organism>
<evidence type="ECO:0000256" key="2">
    <source>
        <dbReference type="ARBA" id="ARBA00022598"/>
    </source>
</evidence>
<dbReference type="STRING" id="377629.TERTU_0668"/>
<proteinExistence type="predicted"/>
<dbReference type="Pfam" id="PF00152">
    <property type="entry name" value="tRNA-synt_2"/>
    <property type="match status" value="1"/>
</dbReference>
<dbReference type="KEGG" id="ttu:TERTU_0668"/>
<evidence type="ECO:0000256" key="4">
    <source>
        <dbReference type="ARBA" id="ARBA00022840"/>
    </source>
</evidence>
<dbReference type="Proteomes" id="UP000009080">
    <property type="component" value="Chromosome"/>
</dbReference>
<evidence type="ECO:0000256" key="3">
    <source>
        <dbReference type="ARBA" id="ARBA00022741"/>
    </source>
</evidence>
<dbReference type="GO" id="GO:0005524">
    <property type="term" value="F:ATP binding"/>
    <property type="evidence" value="ECO:0007669"/>
    <property type="project" value="UniProtKB-KW"/>
</dbReference>
<keyword evidence="8" id="KW-1185">Reference proteome</keyword>
<dbReference type="RefSeq" id="WP_015819597.1">
    <property type="nucleotide sequence ID" value="NC_012997.1"/>
</dbReference>
<accession>C5BNT9</accession>
<comment type="catalytic activity">
    <reaction evidence="5">
        <text>D-beta-lysine + L-lysyl-[protein] + ATP = N(6)-((3R)-3,6-diaminohexanoyl)-L-lysyl-[protein] + AMP + diphosphate + H(+)</text>
        <dbReference type="Rhea" id="RHEA:83435"/>
        <dbReference type="Rhea" id="RHEA-COMP:9752"/>
        <dbReference type="Rhea" id="RHEA-COMP:20131"/>
        <dbReference type="ChEBI" id="CHEBI:15378"/>
        <dbReference type="ChEBI" id="CHEBI:29969"/>
        <dbReference type="ChEBI" id="CHEBI:30616"/>
        <dbReference type="ChEBI" id="CHEBI:33019"/>
        <dbReference type="ChEBI" id="CHEBI:84138"/>
        <dbReference type="ChEBI" id="CHEBI:156053"/>
        <dbReference type="ChEBI" id="CHEBI:456215"/>
    </reaction>
    <physiologicalReaction direction="left-to-right" evidence="5">
        <dbReference type="Rhea" id="RHEA:83436"/>
    </physiologicalReaction>
</comment>
<dbReference type="SUPFAM" id="SSF55681">
    <property type="entry name" value="Class II aaRS and biotin synthetases"/>
    <property type="match status" value="1"/>
</dbReference>
<protein>
    <submittedName>
        <fullName evidence="7">Lysyl-tRNA synthetase</fullName>
    </submittedName>
</protein>
<dbReference type="HOGENOM" id="CLU_008255_1_1_6"/>